<dbReference type="EMBL" id="CP036299">
    <property type="protein sequence ID" value="QDV31543.1"/>
    <property type="molecule type" value="Genomic_DNA"/>
</dbReference>
<dbReference type="KEGG" id="peh:Spb1_34880"/>
<dbReference type="AlphaFoldDB" id="A0A518GSI7"/>
<protein>
    <submittedName>
        <fullName evidence="1">Uncharacterized protein</fullName>
    </submittedName>
</protein>
<dbReference type="Proteomes" id="UP000315349">
    <property type="component" value="Chromosome"/>
</dbReference>
<sequence>MPVPSVRVEMSPPNPRGTGFIPVPIFFYTPQKVVEMRRESAVPVMWYVQ</sequence>
<reference evidence="1 2" key="1">
    <citation type="submission" date="2019-02" db="EMBL/GenBank/DDBJ databases">
        <title>Deep-cultivation of Planctomycetes and their phenomic and genomic characterization uncovers novel biology.</title>
        <authorList>
            <person name="Wiegand S."/>
            <person name="Jogler M."/>
            <person name="Boedeker C."/>
            <person name="Pinto D."/>
            <person name="Vollmers J."/>
            <person name="Rivas-Marin E."/>
            <person name="Kohn T."/>
            <person name="Peeters S.H."/>
            <person name="Heuer A."/>
            <person name="Rast P."/>
            <person name="Oberbeckmann S."/>
            <person name="Bunk B."/>
            <person name="Jeske O."/>
            <person name="Meyerdierks A."/>
            <person name="Storesund J.E."/>
            <person name="Kallscheuer N."/>
            <person name="Luecker S."/>
            <person name="Lage O.M."/>
            <person name="Pohl T."/>
            <person name="Merkel B.J."/>
            <person name="Hornburger P."/>
            <person name="Mueller R.-W."/>
            <person name="Bruemmer F."/>
            <person name="Labrenz M."/>
            <person name="Spormann A.M."/>
            <person name="Op den Camp H."/>
            <person name="Overmann J."/>
            <person name="Amann R."/>
            <person name="Jetten M.S.M."/>
            <person name="Mascher T."/>
            <person name="Medema M.H."/>
            <person name="Devos D.P."/>
            <person name="Kaster A.-K."/>
            <person name="Ovreas L."/>
            <person name="Rohde M."/>
            <person name="Galperin M.Y."/>
            <person name="Jogler C."/>
        </authorList>
    </citation>
    <scope>NUCLEOTIDE SEQUENCE [LARGE SCALE GENOMIC DNA]</scope>
    <source>
        <strain evidence="1 2">Spb1</strain>
    </source>
</reference>
<accession>A0A518GSI7</accession>
<gene>
    <name evidence="1" type="ORF">Spb1_34880</name>
</gene>
<keyword evidence="2" id="KW-1185">Reference proteome</keyword>
<evidence type="ECO:0000313" key="1">
    <source>
        <dbReference type="EMBL" id="QDV31543.1"/>
    </source>
</evidence>
<organism evidence="1 2">
    <name type="scientific">Planctopirus ephydatiae</name>
    <dbReference type="NCBI Taxonomy" id="2528019"/>
    <lineage>
        <taxon>Bacteria</taxon>
        <taxon>Pseudomonadati</taxon>
        <taxon>Planctomycetota</taxon>
        <taxon>Planctomycetia</taxon>
        <taxon>Planctomycetales</taxon>
        <taxon>Planctomycetaceae</taxon>
        <taxon>Planctopirus</taxon>
    </lineage>
</organism>
<evidence type="ECO:0000313" key="2">
    <source>
        <dbReference type="Proteomes" id="UP000315349"/>
    </source>
</evidence>
<proteinExistence type="predicted"/>
<name>A0A518GSI7_9PLAN</name>